<dbReference type="Pfam" id="PF10551">
    <property type="entry name" value="MULE"/>
    <property type="match status" value="1"/>
</dbReference>
<keyword evidence="1" id="KW-0862">Zinc</keyword>
<accession>A0ABM5JGY2</accession>
<organism evidence="3 4">
    <name type="scientific">Diabrotica virgifera virgifera</name>
    <name type="common">western corn rootworm</name>
    <dbReference type="NCBI Taxonomy" id="50390"/>
    <lineage>
        <taxon>Eukaryota</taxon>
        <taxon>Metazoa</taxon>
        <taxon>Ecdysozoa</taxon>
        <taxon>Arthropoda</taxon>
        <taxon>Hexapoda</taxon>
        <taxon>Insecta</taxon>
        <taxon>Pterygota</taxon>
        <taxon>Neoptera</taxon>
        <taxon>Endopterygota</taxon>
        <taxon>Coleoptera</taxon>
        <taxon>Polyphaga</taxon>
        <taxon>Cucujiformia</taxon>
        <taxon>Chrysomeloidea</taxon>
        <taxon>Chrysomelidae</taxon>
        <taxon>Galerucinae</taxon>
        <taxon>Diabroticina</taxon>
        <taxon>Diabroticites</taxon>
        <taxon>Diabrotica</taxon>
    </lineage>
</organism>
<evidence type="ECO:0000259" key="2">
    <source>
        <dbReference type="PROSITE" id="PS50966"/>
    </source>
</evidence>
<dbReference type="EnsemblMetazoa" id="XM_050641242.1">
    <property type="protein sequence ID" value="XP_050497199.1"/>
    <property type="gene ID" value="LOC126878489"/>
</dbReference>
<keyword evidence="4" id="KW-1185">Reference proteome</keyword>
<reference evidence="3" key="1">
    <citation type="submission" date="2025-05" db="UniProtKB">
        <authorList>
            <consortium name="EnsemblMetazoa"/>
        </authorList>
    </citation>
    <scope>IDENTIFICATION</scope>
</reference>
<dbReference type="PANTHER" id="PTHR33977">
    <property type="entry name" value="ZINC ION BINDING PROTEIN"/>
    <property type="match status" value="1"/>
</dbReference>
<feature type="domain" description="SWIM-type" evidence="2">
    <location>
        <begin position="306"/>
        <end position="338"/>
    </location>
</feature>
<keyword evidence="1" id="KW-0479">Metal-binding</keyword>
<keyword evidence="1" id="KW-0863">Zinc-finger</keyword>
<dbReference type="PANTHER" id="PTHR33977:SF1">
    <property type="entry name" value="ZINC ION BINDING PROTEIN"/>
    <property type="match status" value="1"/>
</dbReference>
<dbReference type="PROSITE" id="PS50966">
    <property type="entry name" value="ZF_SWIM"/>
    <property type="match status" value="1"/>
</dbReference>
<sequence length="485" mass="56327">MTKFQEKQLKLFGSDKICVDSTHGTTGYDFLLTTLMVVDEFGEGVPTAFLLSNRADTNVLTYFFNSIKEQTGDIKCNVFMSDDAPEFFNAWTNIMSKPENHLLCAWHIDRNWRKNLNKIKGDQAMKAKVYKYLRLLLQSTDPADFEDMLNFVLSELLACEETAAFGQYFKTYYAGRCNLWAYCYRKGLGINTNMYLEALHRTLKHVYFQGKKNKRVDTCLYALLNLVRDIVIKKLKKKVKGNNSYRMNLIKKAHVRSQDIKFKDICKIDENNYKIKSIQNNTEYHVQKVDECLKINKSCHIFCSECKTCIHEFTCTCVDFFIKSNFCKHIHAVIRNNFQPLKPIQKTETETDGIIQTVVNENIIKKGDCENQDLKVKLDIMYELISSKKLTSDVKLKVGKMMDNILSLIGNETKTLKDVYNEPGNKKYEKQVRFVSTKKKQTPKSEDLLQKPSTSGMKSLLEDCENKIRENDHLYTKEIGIFMNK</sequence>
<dbReference type="GeneID" id="126878489"/>
<evidence type="ECO:0000256" key="1">
    <source>
        <dbReference type="PROSITE-ProRule" id="PRU00325"/>
    </source>
</evidence>
<evidence type="ECO:0000313" key="3">
    <source>
        <dbReference type="EnsemblMetazoa" id="XP_050497199.1"/>
    </source>
</evidence>
<dbReference type="RefSeq" id="XP_050497199.1">
    <property type="nucleotide sequence ID" value="XM_050641242.1"/>
</dbReference>
<name>A0ABM5JGY2_DIAVI</name>
<dbReference type="InterPro" id="IPR018289">
    <property type="entry name" value="MULE_transposase_dom"/>
</dbReference>
<proteinExistence type="predicted"/>
<dbReference type="Proteomes" id="UP001652700">
    <property type="component" value="Unplaced"/>
</dbReference>
<protein>
    <recommendedName>
        <fullName evidence="2">SWIM-type domain-containing protein</fullName>
    </recommendedName>
</protein>
<evidence type="ECO:0000313" key="4">
    <source>
        <dbReference type="Proteomes" id="UP001652700"/>
    </source>
</evidence>
<dbReference type="InterPro" id="IPR007527">
    <property type="entry name" value="Znf_SWIM"/>
</dbReference>